<organism evidence="2 3">
    <name type="scientific">Pleurodeles waltl</name>
    <name type="common">Iberian ribbed newt</name>
    <dbReference type="NCBI Taxonomy" id="8319"/>
    <lineage>
        <taxon>Eukaryota</taxon>
        <taxon>Metazoa</taxon>
        <taxon>Chordata</taxon>
        <taxon>Craniata</taxon>
        <taxon>Vertebrata</taxon>
        <taxon>Euteleostomi</taxon>
        <taxon>Amphibia</taxon>
        <taxon>Batrachia</taxon>
        <taxon>Caudata</taxon>
        <taxon>Salamandroidea</taxon>
        <taxon>Salamandridae</taxon>
        <taxon>Pleurodelinae</taxon>
        <taxon>Pleurodeles</taxon>
    </lineage>
</organism>
<proteinExistence type="predicted"/>
<accession>A0AAV7UR56</accession>
<keyword evidence="3" id="KW-1185">Reference proteome</keyword>
<gene>
    <name evidence="2" type="ORF">NDU88_000077</name>
</gene>
<reference evidence="2" key="1">
    <citation type="journal article" date="2022" name="bioRxiv">
        <title>Sequencing and chromosome-scale assembly of the giantPleurodeles waltlgenome.</title>
        <authorList>
            <person name="Brown T."/>
            <person name="Elewa A."/>
            <person name="Iarovenko S."/>
            <person name="Subramanian E."/>
            <person name="Araus A.J."/>
            <person name="Petzold A."/>
            <person name="Susuki M."/>
            <person name="Suzuki K.-i.T."/>
            <person name="Hayashi T."/>
            <person name="Toyoda A."/>
            <person name="Oliveira C."/>
            <person name="Osipova E."/>
            <person name="Leigh N.D."/>
            <person name="Simon A."/>
            <person name="Yun M.H."/>
        </authorList>
    </citation>
    <scope>NUCLEOTIDE SEQUENCE</scope>
    <source>
        <strain evidence="2">20211129_DDA</strain>
        <tissue evidence="2">Liver</tissue>
    </source>
</reference>
<sequence length="86" mass="9520">MVCTSGNKEKEETTAERRKRTKEAGVTRNEDGWLLQQPVKSQKASGDWKQMESAPEVSTVPTVAQEAHREVSSHASGEAWLTQVPP</sequence>
<evidence type="ECO:0000313" key="3">
    <source>
        <dbReference type="Proteomes" id="UP001066276"/>
    </source>
</evidence>
<feature type="region of interest" description="Disordered" evidence="1">
    <location>
        <begin position="1"/>
        <end position="86"/>
    </location>
</feature>
<dbReference type="EMBL" id="JANPWB010000004">
    <property type="protein sequence ID" value="KAJ1190755.1"/>
    <property type="molecule type" value="Genomic_DNA"/>
</dbReference>
<comment type="caution">
    <text evidence="2">The sequence shown here is derived from an EMBL/GenBank/DDBJ whole genome shotgun (WGS) entry which is preliminary data.</text>
</comment>
<name>A0AAV7UR56_PLEWA</name>
<dbReference type="AlphaFoldDB" id="A0AAV7UR56"/>
<dbReference type="Proteomes" id="UP001066276">
    <property type="component" value="Chromosome 2_2"/>
</dbReference>
<feature type="compositionally biased region" description="Basic and acidic residues" evidence="1">
    <location>
        <begin position="7"/>
        <end position="31"/>
    </location>
</feature>
<evidence type="ECO:0000256" key="1">
    <source>
        <dbReference type="SAM" id="MobiDB-lite"/>
    </source>
</evidence>
<evidence type="ECO:0000313" key="2">
    <source>
        <dbReference type="EMBL" id="KAJ1190755.1"/>
    </source>
</evidence>
<protein>
    <submittedName>
        <fullName evidence="2">Uncharacterized protein</fullName>
    </submittedName>
</protein>